<dbReference type="SUPFAM" id="SSF53697">
    <property type="entry name" value="SIS domain"/>
    <property type="match status" value="1"/>
</dbReference>
<gene>
    <name evidence="3" type="ORF">B1B_11122</name>
</gene>
<reference evidence="3" key="1">
    <citation type="submission" date="2013-08" db="EMBL/GenBank/DDBJ databases">
        <authorList>
            <person name="Mendez C."/>
            <person name="Richter M."/>
            <person name="Ferrer M."/>
            <person name="Sanchez J."/>
        </authorList>
    </citation>
    <scope>NUCLEOTIDE SEQUENCE</scope>
</reference>
<comment type="similarity">
    <text evidence="1">Belongs to the SIS family. PHI subfamily.</text>
</comment>
<dbReference type="PANTHER" id="PTHR43443">
    <property type="entry name" value="3-HEXULOSE-6-PHOSPHATE ISOMERASE"/>
    <property type="match status" value="1"/>
</dbReference>
<accession>T0ZR27</accession>
<sequence length="131" mass="14154">ARAFAMRLVQTGLTAFVIGESVTPIVHRGDVVVIFSNRGESQSSVQTANIVRREGAELVVITARGNSKLAHAASLLVHLPLPEEPQRPRLAPLGTLFESASLRLSDGLVAALMARRGETEESLRRRHAIIV</sequence>
<dbReference type="GO" id="GO:0097367">
    <property type="term" value="F:carbohydrate derivative binding"/>
    <property type="evidence" value="ECO:0007669"/>
    <property type="project" value="InterPro"/>
</dbReference>
<dbReference type="PANTHER" id="PTHR43443:SF1">
    <property type="entry name" value="3-HEXULOSE-6-PHOSPHATE ISOMERASE"/>
    <property type="match status" value="1"/>
</dbReference>
<dbReference type="InterPro" id="IPR001347">
    <property type="entry name" value="SIS_dom"/>
</dbReference>
<dbReference type="Pfam" id="PF01380">
    <property type="entry name" value="SIS"/>
    <property type="match status" value="1"/>
</dbReference>
<feature type="non-terminal residue" evidence="3">
    <location>
        <position position="1"/>
    </location>
</feature>
<protein>
    <submittedName>
        <fullName evidence="3">3-hexulose-6-phosphate isomerase</fullName>
    </submittedName>
</protein>
<dbReference type="Gene3D" id="3.40.50.10490">
    <property type="entry name" value="Glucose-6-phosphate isomerase like protein, domain 1"/>
    <property type="match status" value="1"/>
</dbReference>
<dbReference type="EMBL" id="AUZY01007202">
    <property type="protein sequence ID" value="EQD50756.1"/>
    <property type="molecule type" value="Genomic_DNA"/>
</dbReference>
<keyword evidence="3" id="KW-0413">Isomerase</keyword>
<dbReference type="InterPro" id="IPR017552">
    <property type="entry name" value="PHI/rmpB"/>
</dbReference>
<dbReference type="GO" id="GO:1901135">
    <property type="term" value="P:carbohydrate derivative metabolic process"/>
    <property type="evidence" value="ECO:0007669"/>
    <property type="project" value="InterPro"/>
</dbReference>
<dbReference type="PROSITE" id="PS51464">
    <property type="entry name" value="SIS"/>
    <property type="match status" value="1"/>
</dbReference>
<proteinExistence type="inferred from homology"/>
<dbReference type="GO" id="GO:0016853">
    <property type="term" value="F:isomerase activity"/>
    <property type="evidence" value="ECO:0007669"/>
    <property type="project" value="UniProtKB-KW"/>
</dbReference>
<evidence type="ECO:0000256" key="1">
    <source>
        <dbReference type="ARBA" id="ARBA00009235"/>
    </source>
</evidence>
<dbReference type="AlphaFoldDB" id="T0ZR27"/>
<dbReference type="InterPro" id="IPR046348">
    <property type="entry name" value="SIS_dom_sf"/>
</dbReference>
<feature type="domain" description="SIS" evidence="2">
    <location>
        <begin position="1"/>
        <end position="118"/>
    </location>
</feature>
<evidence type="ECO:0000259" key="2">
    <source>
        <dbReference type="PROSITE" id="PS51464"/>
    </source>
</evidence>
<evidence type="ECO:0000313" key="3">
    <source>
        <dbReference type="EMBL" id="EQD50756.1"/>
    </source>
</evidence>
<reference evidence="3" key="2">
    <citation type="journal article" date="2014" name="ISME J.">
        <title>Microbial stratification in low pH oxic and suboxic macroscopic growths along an acid mine drainage.</title>
        <authorList>
            <person name="Mendez-Garcia C."/>
            <person name="Mesa V."/>
            <person name="Sprenger R.R."/>
            <person name="Richter M."/>
            <person name="Diez M.S."/>
            <person name="Solano J."/>
            <person name="Bargiela R."/>
            <person name="Golyshina O.V."/>
            <person name="Manteca A."/>
            <person name="Ramos J.L."/>
            <person name="Gallego J.R."/>
            <person name="Llorente I."/>
            <person name="Martins Dos Santos V.A."/>
            <person name="Jensen O.N."/>
            <person name="Pelaez A.I."/>
            <person name="Sanchez J."/>
            <person name="Ferrer M."/>
        </authorList>
    </citation>
    <scope>NUCLEOTIDE SEQUENCE</scope>
</reference>
<name>T0ZR27_9ZZZZ</name>
<comment type="caution">
    <text evidence="3">The sequence shown here is derived from an EMBL/GenBank/DDBJ whole genome shotgun (WGS) entry which is preliminary data.</text>
</comment>
<organism evidence="3">
    <name type="scientific">mine drainage metagenome</name>
    <dbReference type="NCBI Taxonomy" id="410659"/>
    <lineage>
        <taxon>unclassified sequences</taxon>
        <taxon>metagenomes</taxon>
        <taxon>ecological metagenomes</taxon>
    </lineage>
</organism>